<feature type="domain" description="3-beta hydroxysteroid dehydrogenase/isomerase" evidence="2">
    <location>
        <begin position="164"/>
        <end position="236"/>
    </location>
</feature>
<dbReference type="SUPFAM" id="SSF51735">
    <property type="entry name" value="NAD(P)-binding Rossmann-fold domains"/>
    <property type="match status" value="1"/>
</dbReference>
<dbReference type="InterPro" id="IPR036291">
    <property type="entry name" value="NAD(P)-bd_dom_sf"/>
</dbReference>
<dbReference type="EMBL" id="WIGN01000794">
    <property type="protein sequence ID" value="KAF6783760.1"/>
    <property type="molecule type" value="Genomic_DNA"/>
</dbReference>
<accession>A0A8H6MGY0</accession>
<dbReference type="Proteomes" id="UP000652219">
    <property type="component" value="Unassembled WGS sequence"/>
</dbReference>
<dbReference type="AlphaFoldDB" id="A0A8H6MGY0"/>
<reference evidence="3 4" key="1">
    <citation type="journal article" date="2020" name="Phytopathology">
        <title>Genome Sequence Resources of Colletotrichum truncatum, C. plurivorum, C. musicola, and C. sojae: Four Species Pathogenic to Soybean (Glycine max).</title>
        <authorList>
            <person name="Rogerio F."/>
            <person name="Boufleur T.R."/>
            <person name="Ciampi-Guillardi M."/>
            <person name="Sukno S.A."/>
            <person name="Thon M.R."/>
            <person name="Massola Junior N.S."/>
            <person name="Baroncelli R."/>
        </authorList>
    </citation>
    <scope>NUCLEOTIDE SEQUENCE [LARGE SCALE GENOMIC DNA]</scope>
    <source>
        <strain evidence="3 4">LFN0009</strain>
    </source>
</reference>
<evidence type="ECO:0000256" key="1">
    <source>
        <dbReference type="SAM" id="MobiDB-lite"/>
    </source>
</evidence>
<name>A0A8H6MGY0_9PEZI</name>
<keyword evidence="4" id="KW-1185">Reference proteome</keyword>
<feature type="region of interest" description="Disordered" evidence="1">
    <location>
        <begin position="234"/>
        <end position="263"/>
    </location>
</feature>
<dbReference type="GO" id="GO:0006694">
    <property type="term" value="P:steroid biosynthetic process"/>
    <property type="evidence" value="ECO:0007669"/>
    <property type="project" value="InterPro"/>
</dbReference>
<evidence type="ECO:0000313" key="3">
    <source>
        <dbReference type="EMBL" id="KAF6783760.1"/>
    </source>
</evidence>
<protein>
    <recommendedName>
        <fullName evidence="2">3-beta hydroxysteroid dehydrogenase/isomerase domain-containing protein</fullName>
    </recommendedName>
</protein>
<feature type="compositionally biased region" description="Basic and acidic residues" evidence="1">
    <location>
        <begin position="234"/>
        <end position="259"/>
    </location>
</feature>
<proteinExistence type="predicted"/>
<dbReference type="InterPro" id="IPR002225">
    <property type="entry name" value="3Beta_OHSteriod_DH/Estase"/>
</dbReference>
<evidence type="ECO:0000313" key="4">
    <source>
        <dbReference type="Proteomes" id="UP000652219"/>
    </source>
</evidence>
<dbReference type="Pfam" id="PF01073">
    <property type="entry name" value="3Beta_HSD"/>
    <property type="match status" value="1"/>
</dbReference>
<gene>
    <name evidence="3" type="ORF">CSOJ01_15854</name>
</gene>
<dbReference type="GO" id="GO:0016616">
    <property type="term" value="F:oxidoreductase activity, acting on the CH-OH group of donors, NAD or NADP as acceptor"/>
    <property type="evidence" value="ECO:0007669"/>
    <property type="project" value="InterPro"/>
</dbReference>
<organism evidence="3 4">
    <name type="scientific">Colletotrichum sojae</name>
    <dbReference type="NCBI Taxonomy" id="2175907"/>
    <lineage>
        <taxon>Eukaryota</taxon>
        <taxon>Fungi</taxon>
        <taxon>Dikarya</taxon>
        <taxon>Ascomycota</taxon>
        <taxon>Pezizomycotina</taxon>
        <taxon>Sordariomycetes</taxon>
        <taxon>Hypocreomycetidae</taxon>
        <taxon>Glomerellales</taxon>
        <taxon>Glomerellaceae</taxon>
        <taxon>Colletotrichum</taxon>
        <taxon>Colletotrichum orchidearum species complex</taxon>
    </lineage>
</organism>
<evidence type="ECO:0000259" key="2">
    <source>
        <dbReference type="Pfam" id="PF01073"/>
    </source>
</evidence>
<sequence length="277" mass="31055">MVGNATFHFSRMPKVKNGAEWIKSFPSDESFYHTMQPHSHLGTHVKMPPNVSLDLPYVINVDRPIDVCIGWLQLPNLNFHEPNAELTILTSKKQVSMSTVLVDSSTPSLGQARKPAQRFTGRPSQITCGSLRDSMISTGSTTTECFAWDFRYHSKILTRRQLMAAVYDVSDHFQVDKAVHGVDAILHIVVILVDAELQLIPKINILGTTYLLDAARKHAISRFVHTSSNHAVGGHERFSDELPPKEQFDKNTTAEDRPLRGCATARMRHYDDAPLRG</sequence>
<dbReference type="Gene3D" id="3.40.50.720">
    <property type="entry name" value="NAD(P)-binding Rossmann-like Domain"/>
    <property type="match status" value="1"/>
</dbReference>
<comment type="caution">
    <text evidence="3">The sequence shown here is derived from an EMBL/GenBank/DDBJ whole genome shotgun (WGS) entry which is preliminary data.</text>
</comment>